<dbReference type="RefSeq" id="WP_005024796.1">
    <property type="nucleotide sequence ID" value="NZ_KE150239.1"/>
</dbReference>
<evidence type="ECO:0000256" key="3">
    <source>
        <dbReference type="ARBA" id="ARBA00023125"/>
    </source>
</evidence>
<dbReference type="HOGENOM" id="CLU_039613_6_1_7"/>
<dbReference type="Gene3D" id="3.40.190.290">
    <property type="match status" value="1"/>
</dbReference>
<dbReference type="PANTHER" id="PTHR30126:SF94">
    <property type="entry name" value="LYSR FAMILY TRANSCRIPTIONAL REGULATOR"/>
    <property type="match status" value="1"/>
</dbReference>
<dbReference type="OrthoDB" id="5317428at2"/>
<dbReference type="GeneID" id="78087224"/>
<dbReference type="InterPro" id="IPR036390">
    <property type="entry name" value="WH_DNA-bd_sf"/>
</dbReference>
<dbReference type="GO" id="GO:0003700">
    <property type="term" value="F:DNA-binding transcription factor activity"/>
    <property type="evidence" value="ECO:0007669"/>
    <property type="project" value="InterPro"/>
</dbReference>
<evidence type="ECO:0000313" key="8">
    <source>
        <dbReference type="Proteomes" id="UP000006034"/>
    </source>
</evidence>
<dbReference type="AlphaFoldDB" id="E5Y326"/>
<evidence type="ECO:0000256" key="1">
    <source>
        <dbReference type="ARBA" id="ARBA00009437"/>
    </source>
</evidence>
<feature type="domain" description="HTH lysR-type" evidence="6">
    <location>
        <begin position="1"/>
        <end position="58"/>
    </location>
</feature>
<accession>E5Y326</accession>
<evidence type="ECO:0000256" key="2">
    <source>
        <dbReference type="ARBA" id="ARBA00023015"/>
    </source>
</evidence>
<dbReference type="InterPro" id="IPR005119">
    <property type="entry name" value="LysR_subst-bd"/>
</dbReference>
<evidence type="ECO:0000256" key="5">
    <source>
        <dbReference type="SAM" id="MobiDB-lite"/>
    </source>
</evidence>
<protein>
    <recommendedName>
        <fullName evidence="6">HTH lysR-type domain-containing protein</fullName>
    </recommendedName>
</protein>
<evidence type="ECO:0000259" key="6">
    <source>
        <dbReference type="PROSITE" id="PS50931"/>
    </source>
</evidence>
<dbReference type="SUPFAM" id="SSF46785">
    <property type="entry name" value="Winged helix' DNA-binding domain"/>
    <property type="match status" value="1"/>
</dbReference>
<organism evidence="7 8">
    <name type="scientific">Bilophila wadsworthia (strain 3_1_6)</name>
    <dbReference type="NCBI Taxonomy" id="563192"/>
    <lineage>
        <taxon>Bacteria</taxon>
        <taxon>Pseudomonadati</taxon>
        <taxon>Thermodesulfobacteriota</taxon>
        <taxon>Desulfovibrionia</taxon>
        <taxon>Desulfovibrionales</taxon>
        <taxon>Desulfovibrionaceae</taxon>
        <taxon>Bilophila</taxon>
    </lineage>
</organism>
<dbReference type="GO" id="GO:0000976">
    <property type="term" value="F:transcription cis-regulatory region binding"/>
    <property type="evidence" value="ECO:0007669"/>
    <property type="project" value="TreeGrafter"/>
</dbReference>
<proteinExistence type="inferred from homology"/>
<reference evidence="7 8" key="2">
    <citation type="submission" date="2013-04" db="EMBL/GenBank/DDBJ databases">
        <title>The Genome Sequence of Bilophila wadsworthia 3_1_6.</title>
        <authorList>
            <consortium name="The Broad Institute Genomics Platform"/>
            <person name="Earl A."/>
            <person name="Ward D."/>
            <person name="Feldgarden M."/>
            <person name="Gevers D."/>
            <person name="Sibley C."/>
            <person name="Strauss J."/>
            <person name="Allen-Vercoe E."/>
            <person name="Walker B."/>
            <person name="Young S."/>
            <person name="Zeng Q."/>
            <person name="Gargeya S."/>
            <person name="Fitzgerald M."/>
            <person name="Haas B."/>
            <person name="Abouelleil A."/>
            <person name="Allen A.W."/>
            <person name="Alvarado L."/>
            <person name="Arachchi H.M."/>
            <person name="Berlin A.M."/>
            <person name="Chapman S.B."/>
            <person name="Gainer-Dewar J."/>
            <person name="Goldberg J."/>
            <person name="Griggs A."/>
            <person name="Gujja S."/>
            <person name="Hansen M."/>
            <person name="Howarth C."/>
            <person name="Imamovic A."/>
            <person name="Ireland A."/>
            <person name="Larimer J."/>
            <person name="McCowan C."/>
            <person name="Murphy C."/>
            <person name="Pearson M."/>
            <person name="Poon T.W."/>
            <person name="Priest M."/>
            <person name="Roberts A."/>
            <person name="Saif S."/>
            <person name="Shea T."/>
            <person name="Sisk P."/>
            <person name="Sykes S."/>
            <person name="Wortman J."/>
            <person name="Nusbaum C."/>
            <person name="Birren B."/>
        </authorList>
    </citation>
    <scope>NUCLEOTIDE SEQUENCE [LARGE SCALE GENOMIC DNA]</scope>
    <source>
        <strain evidence="7 8">3_1_6</strain>
    </source>
</reference>
<dbReference type="Pfam" id="PF00126">
    <property type="entry name" value="HTH_1"/>
    <property type="match status" value="1"/>
</dbReference>
<dbReference type="InterPro" id="IPR036388">
    <property type="entry name" value="WH-like_DNA-bd_sf"/>
</dbReference>
<comment type="caution">
    <text evidence="7">The sequence shown here is derived from an EMBL/GenBank/DDBJ whole genome shotgun (WGS) entry which is preliminary data.</text>
</comment>
<dbReference type="Gene3D" id="1.10.10.10">
    <property type="entry name" value="Winged helix-like DNA-binding domain superfamily/Winged helix DNA-binding domain"/>
    <property type="match status" value="1"/>
</dbReference>
<gene>
    <name evidence="7" type="ORF">HMPREF0179_00587</name>
</gene>
<dbReference type="Proteomes" id="UP000006034">
    <property type="component" value="Unassembled WGS sequence"/>
</dbReference>
<dbReference type="PANTHER" id="PTHR30126">
    <property type="entry name" value="HTH-TYPE TRANSCRIPTIONAL REGULATOR"/>
    <property type="match status" value="1"/>
</dbReference>
<reference evidence="7 8" key="1">
    <citation type="submission" date="2010-10" db="EMBL/GenBank/DDBJ databases">
        <authorList>
            <consortium name="The Broad Institute Genome Sequencing Platform"/>
            <person name="Ward D."/>
            <person name="Earl A."/>
            <person name="Feldgarden M."/>
            <person name="Young S.K."/>
            <person name="Gargeya S."/>
            <person name="Zeng Q."/>
            <person name="Alvarado L."/>
            <person name="Berlin A."/>
            <person name="Bochicchio J."/>
            <person name="Chapman S.B."/>
            <person name="Chen Z."/>
            <person name="Freedman E."/>
            <person name="Gellesch M."/>
            <person name="Goldberg J."/>
            <person name="Griggs A."/>
            <person name="Gujja S."/>
            <person name="Heilman E."/>
            <person name="Heiman D."/>
            <person name="Howarth C."/>
            <person name="Mehta T."/>
            <person name="Neiman D."/>
            <person name="Pearson M."/>
            <person name="Roberts A."/>
            <person name="Saif S."/>
            <person name="Shea T."/>
            <person name="Shenoy N."/>
            <person name="Sisk P."/>
            <person name="Stolte C."/>
            <person name="Sykes S."/>
            <person name="White J."/>
            <person name="Yandava C."/>
            <person name="Allen-Vercoe E."/>
            <person name="Sibley C."/>
            <person name="Ambrose C.E."/>
            <person name="Strauss J."/>
            <person name="Daigneault M."/>
            <person name="Haas B."/>
            <person name="Nusbaum C."/>
            <person name="Birren B."/>
        </authorList>
    </citation>
    <scope>NUCLEOTIDE SEQUENCE [LARGE SCALE GENOMIC DNA]</scope>
    <source>
        <strain evidence="7 8">3_1_6</strain>
    </source>
</reference>
<dbReference type="eggNOG" id="COG0583">
    <property type="taxonomic scope" value="Bacteria"/>
</dbReference>
<keyword evidence="2" id="KW-0805">Transcription regulation</keyword>
<name>E5Y326_BILW3</name>
<comment type="similarity">
    <text evidence="1">Belongs to the LysR transcriptional regulatory family.</text>
</comment>
<evidence type="ECO:0000313" key="7">
    <source>
        <dbReference type="EMBL" id="EFV45598.1"/>
    </source>
</evidence>
<dbReference type="SUPFAM" id="SSF53850">
    <property type="entry name" value="Periplasmic binding protein-like II"/>
    <property type="match status" value="1"/>
</dbReference>
<dbReference type="EMBL" id="ADCP02000002">
    <property type="protein sequence ID" value="EFV45598.1"/>
    <property type="molecule type" value="Genomic_DNA"/>
</dbReference>
<keyword evidence="8" id="KW-1185">Reference proteome</keyword>
<feature type="region of interest" description="Disordered" evidence="5">
    <location>
        <begin position="307"/>
        <end position="326"/>
    </location>
</feature>
<keyword evidence="4" id="KW-0804">Transcription</keyword>
<evidence type="ECO:0000256" key="4">
    <source>
        <dbReference type="ARBA" id="ARBA00023163"/>
    </source>
</evidence>
<keyword evidence="3" id="KW-0238">DNA-binding</keyword>
<dbReference type="Pfam" id="PF03466">
    <property type="entry name" value="LysR_substrate"/>
    <property type="match status" value="1"/>
</dbReference>
<dbReference type="PROSITE" id="PS50931">
    <property type="entry name" value="HTH_LYSR"/>
    <property type="match status" value="1"/>
</dbReference>
<dbReference type="InterPro" id="IPR000847">
    <property type="entry name" value="LysR_HTH_N"/>
</dbReference>
<sequence length="326" mass="36454">MTLRYLEIFLALARTPNMRDAAAKLFISQAAVSSALRDFEAELGVSLFDRMGRGIRLNDKGRLLEERLAPLYNQLKNVLALVASDELAGKIRIGASTTLSDFVLPQVLYNFKMRHHQVEIECESGNTADIVRHVEHGLLDVGFVEGDVHNLAVEITPLAKESLVIVTADKALAEAGPYPIEALLDRHWLLREPGSGTRETFLRQLTPRGLRPQILLEFEHNDSIKQVLHNPGMLSCLSPRIVQREVRAGELFIVGVSNAQFDRTIYRVEHKALPFSSLREALSKEVESCLEEEERLCHLVLKTGGPLPEHEKERAAPRKAAQHAQA</sequence>